<dbReference type="AlphaFoldDB" id="A0A383R8A4"/>
<evidence type="ECO:0000256" key="2">
    <source>
        <dbReference type="SAM" id="SignalP"/>
    </source>
</evidence>
<dbReference type="Pfam" id="PF09580">
    <property type="entry name" value="Spore_YhcN_YlaJ"/>
    <property type="match status" value="1"/>
</dbReference>
<dbReference type="NCBIfam" id="TIGR02898">
    <property type="entry name" value="spore_YhcN_YlaJ"/>
    <property type="match status" value="1"/>
</dbReference>
<feature type="compositionally biased region" description="Basic and acidic residues" evidence="1">
    <location>
        <begin position="160"/>
        <end position="177"/>
    </location>
</feature>
<dbReference type="InterPro" id="IPR014247">
    <property type="entry name" value="Spore_lipoprot_YhcN/YlaJ"/>
</dbReference>
<evidence type="ECO:0000313" key="4">
    <source>
        <dbReference type="Proteomes" id="UP000304148"/>
    </source>
</evidence>
<feature type="signal peptide" evidence="2">
    <location>
        <begin position="1"/>
        <end position="24"/>
    </location>
</feature>
<dbReference type="InterPro" id="IPR019076">
    <property type="entry name" value="Spore_lipoprot_YhcN/YlaJ-like"/>
</dbReference>
<keyword evidence="3" id="KW-0449">Lipoprotein</keyword>
<dbReference type="Proteomes" id="UP000304148">
    <property type="component" value="Chromosome"/>
</dbReference>
<sequence>MRMLLIAMLVIGLITGCGNANKHAATNNSSNQVKAKSTNNGKPVIHNREAVREHLTSLAMKVPGVRNVNCVVFGNTAIVGIDVDASLERSRVGTVKYSVAEVLSKDKYGAHALVTADIDLNQRLHEMTVDIRQGHPISGFTEELADIMGRIVPQMPSDVQHIDPSRNTDQPKLKKQM</sequence>
<feature type="chain" id="PRO_5016846636" evidence="2">
    <location>
        <begin position="25"/>
        <end position="177"/>
    </location>
</feature>
<keyword evidence="2" id="KW-0732">Signal</keyword>
<gene>
    <name evidence="3" type="ORF">PBLR_10978</name>
</gene>
<dbReference type="RefSeq" id="WP_138184882.1">
    <property type="nucleotide sequence ID" value="NZ_LS992241.1"/>
</dbReference>
<organism evidence="3 4">
    <name type="scientific">Paenibacillus alvei</name>
    <name type="common">Bacillus alvei</name>
    <dbReference type="NCBI Taxonomy" id="44250"/>
    <lineage>
        <taxon>Bacteria</taxon>
        <taxon>Bacillati</taxon>
        <taxon>Bacillota</taxon>
        <taxon>Bacilli</taxon>
        <taxon>Bacillales</taxon>
        <taxon>Paenibacillaceae</taxon>
        <taxon>Paenibacillus</taxon>
    </lineage>
</organism>
<proteinExistence type="predicted"/>
<evidence type="ECO:0000313" key="3">
    <source>
        <dbReference type="EMBL" id="SYX82556.1"/>
    </source>
</evidence>
<dbReference type="EMBL" id="LS992241">
    <property type="protein sequence ID" value="SYX82556.1"/>
    <property type="molecule type" value="Genomic_DNA"/>
</dbReference>
<accession>A0A383R8A4</accession>
<protein>
    <submittedName>
        <fullName evidence="3">Sporulation lipoprotein YhcN/YlaJ-like protein</fullName>
    </submittedName>
</protein>
<dbReference type="GO" id="GO:0030435">
    <property type="term" value="P:sporulation resulting in formation of a cellular spore"/>
    <property type="evidence" value="ECO:0007669"/>
    <property type="project" value="InterPro"/>
</dbReference>
<feature type="region of interest" description="Disordered" evidence="1">
    <location>
        <begin position="156"/>
        <end position="177"/>
    </location>
</feature>
<reference evidence="4" key="1">
    <citation type="submission" date="2018-08" db="EMBL/GenBank/DDBJ databases">
        <authorList>
            <person name="Chevrot R."/>
        </authorList>
    </citation>
    <scope>NUCLEOTIDE SEQUENCE [LARGE SCALE GENOMIC DNA]</scope>
</reference>
<dbReference type="PROSITE" id="PS51257">
    <property type="entry name" value="PROKAR_LIPOPROTEIN"/>
    <property type="match status" value="1"/>
</dbReference>
<evidence type="ECO:0000256" key="1">
    <source>
        <dbReference type="SAM" id="MobiDB-lite"/>
    </source>
</evidence>
<name>A0A383R8A4_PAEAL</name>